<sequence>MVQLHDRDEMEMKCTVEEKAKKPKFCINDNTDVLIEILKRVGGRSLGVAACVCRLWCGITRNDSLWEHLCFRHASPPPDAVKTVVLALGGYKRLYMVCVRPVLKRLGRLRRMKAKGGSGGGESADSDLVRRVWTQNEVELSLSLFCVDYYERVLLSSGGGGSSGLSDGEGGKLSGGSSALSLMFLCKAVNI</sequence>
<dbReference type="AlphaFoldDB" id="A0ABD2YVN2"/>
<keyword evidence="3" id="KW-1185">Reference proteome</keyword>
<evidence type="ECO:0000313" key="3">
    <source>
        <dbReference type="Proteomes" id="UP001630127"/>
    </source>
</evidence>
<dbReference type="InterPro" id="IPR044184">
    <property type="entry name" value="SNE/GID2"/>
</dbReference>
<dbReference type="PANTHER" id="PTHR47750">
    <property type="entry name" value="F-BOX PROTEIN SNE"/>
    <property type="match status" value="1"/>
</dbReference>
<name>A0ABD2YVN2_9GENT</name>
<dbReference type="InterPro" id="IPR036047">
    <property type="entry name" value="F-box-like_dom_sf"/>
</dbReference>
<reference evidence="2 3" key="1">
    <citation type="submission" date="2024-11" db="EMBL/GenBank/DDBJ databases">
        <title>A near-complete genome assembly of Cinchona calisaya.</title>
        <authorList>
            <person name="Lian D.C."/>
            <person name="Zhao X.W."/>
            <person name="Wei L."/>
        </authorList>
    </citation>
    <scope>NUCLEOTIDE SEQUENCE [LARGE SCALE GENOMIC DNA]</scope>
    <source>
        <tissue evidence="2">Nenye</tissue>
    </source>
</reference>
<dbReference type="CDD" id="cd22151">
    <property type="entry name" value="F-box_AtGID2-like"/>
    <property type="match status" value="1"/>
</dbReference>
<proteinExistence type="predicted"/>
<accession>A0ABD2YVN2</accession>
<dbReference type="SUPFAM" id="SSF81383">
    <property type="entry name" value="F-box domain"/>
    <property type="match status" value="1"/>
</dbReference>
<evidence type="ECO:0000313" key="2">
    <source>
        <dbReference type="EMBL" id="KAL3510085.1"/>
    </source>
</evidence>
<dbReference type="InterPro" id="IPR001810">
    <property type="entry name" value="F-box_dom"/>
</dbReference>
<dbReference type="PANTHER" id="PTHR47750:SF1">
    <property type="entry name" value="F-BOX PROTEIN SNE"/>
    <property type="match status" value="1"/>
</dbReference>
<organism evidence="2 3">
    <name type="scientific">Cinchona calisaya</name>
    <dbReference type="NCBI Taxonomy" id="153742"/>
    <lineage>
        <taxon>Eukaryota</taxon>
        <taxon>Viridiplantae</taxon>
        <taxon>Streptophyta</taxon>
        <taxon>Embryophyta</taxon>
        <taxon>Tracheophyta</taxon>
        <taxon>Spermatophyta</taxon>
        <taxon>Magnoliopsida</taxon>
        <taxon>eudicotyledons</taxon>
        <taxon>Gunneridae</taxon>
        <taxon>Pentapetalae</taxon>
        <taxon>asterids</taxon>
        <taxon>lamiids</taxon>
        <taxon>Gentianales</taxon>
        <taxon>Rubiaceae</taxon>
        <taxon>Cinchonoideae</taxon>
        <taxon>Cinchoneae</taxon>
        <taxon>Cinchona</taxon>
    </lineage>
</organism>
<dbReference type="Proteomes" id="UP001630127">
    <property type="component" value="Unassembled WGS sequence"/>
</dbReference>
<gene>
    <name evidence="2" type="ORF">ACH5RR_029486</name>
</gene>
<protein>
    <recommendedName>
        <fullName evidence="1">F-box domain-containing protein</fullName>
    </recommendedName>
</protein>
<comment type="caution">
    <text evidence="2">The sequence shown here is derived from an EMBL/GenBank/DDBJ whole genome shotgun (WGS) entry which is preliminary data.</text>
</comment>
<dbReference type="Pfam" id="PF12937">
    <property type="entry name" value="F-box-like"/>
    <property type="match status" value="1"/>
</dbReference>
<dbReference type="Gene3D" id="1.20.1280.50">
    <property type="match status" value="1"/>
</dbReference>
<dbReference type="EMBL" id="JBJUIK010000012">
    <property type="protein sequence ID" value="KAL3510085.1"/>
    <property type="molecule type" value="Genomic_DNA"/>
</dbReference>
<feature type="domain" description="F-box" evidence="1">
    <location>
        <begin position="32"/>
        <end position="72"/>
    </location>
</feature>
<evidence type="ECO:0000259" key="1">
    <source>
        <dbReference type="Pfam" id="PF12937"/>
    </source>
</evidence>